<name>A0A7E6ESB2_9MOLL</name>
<dbReference type="RefSeq" id="XP_036358556.1">
    <property type="nucleotide sequence ID" value="XM_036502663.1"/>
</dbReference>
<dbReference type="PANTHER" id="PTHR11360:SF306">
    <property type="entry name" value="RE01051P"/>
    <property type="match status" value="1"/>
</dbReference>
<evidence type="ECO:0000313" key="2">
    <source>
        <dbReference type="Proteomes" id="UP000515154"/>
    </source>
</evidence>
<dbReference type="SUPFAM" id="SSF103473">
    <property type="entry name" value="MFS general substrate transporter"/>
    <property type="match status" value="1"/>
</dbReference>
<dbReference type="PANTHER" id="PTHR11360">
    <property type="entry name" value="MONOCARBOXYLATE TRANSPORTER"/>
    <property type="match status" value="1"/>
</dbReference>
<feature type="transmembrane region" description="Helical" evidence="1">
    <location>
        <begin position="487"/>
        <end position="509"/>
    </location>
</feature>
<accession>A0A7E6ESB2</accession>
<dbReference type="Gene3D" id="1.20.1250.20">
    <property type="entry name" value="MFS general substrate transporter like domains"/>
    <property type="match status" value="2"/>
</dbReference>
<dbReference type="InterPro" id="IPR011701">
    <property type="entry name" value="MFS"/>
</dbReference>
<feature type="transmembrane region" description="Helical" evidence="1">
    <location>
        <begin position="143"/>
        <end position="166"/>
    </location>
</feature>
<organism evidence="2 3">
    <name type="scientific">Octopus sinensis</name>
    <name type="common">East Asian common octopus</name>
    <dbReference type="NCBI Taxonomy" id="2607531"/>
    <lineage>
        <taxon>Eukaryota</taxon>
        <taxon>Metazoa</taxon>
        <taxon>Spiralia</taxon>
        <taxon>Lophotrochozoa</taxon>
        <taxon>Mollusca</taxon>
        <taxon>Cephalopoda</taxon>
        <taxon>Coleoidea</taxon>
        <taxon>Octopodiformes</taxon>
        <taxon>Octopoda</taxon>
        <taxon>Incirrata</taxon>
        <taxon>Octopodidae</taxon>
        <taxon>Octopus</taxon>
    </lineage>
</organism>
<keyword evidence="1" id="KW-0472">Membrane</keyword>
<feature type="transmembrane region" description="Helical" evidence="1">
    <location>
        <begin position="90"/>
        <end position="110"/>
    </location>
</feature>
<dbReference type="InterPro" id="IPR050327">
    <property type="entry name" value="Proton-linked_MCT"/>
</dbReference>
<keyword evidence="2" id="KW-1185">Reference proteome</keyword>
<reference evidence="3" key="1">
    <citation type="submission" date="2025-08" db="UniProtKB">
        <authorList>
            <consortium name="RefSeq"/>
        </authorList>
    </citation>
    <scope>IDENTIFICATION</scope>
</reference>
<keyword evidence="1" id="KW-1133">Transmembrane helix</keyword>
<evidence type="ECO:0000256" key="1">
    <source>
        <dbReference type="SAM" id="Phobius"/>
    </source>
</evidence>
<feature type="transmembrane region" description="Helical" evidence="1">
    <location>
        <begin position="521"/>
        <end position="540"/>
    </location>
</feature>
<proteinExistence type="predicted"/>
<dbReference type="AlphaFoldDB" id="A0A7E6ESB2"/>
<gene>
    <name evidence="3" type="primary">LOC115210540</name>
</gene>
<feature type="transmembrane region" description="Helical" evidence="1">
    <location>
        <begin position="463"/>
        <end position="481"/>
    </location>
</feature>
<feature type="transmembrane region" description="Helical" evidence="1">
    <location>
        <begin position="60"/>
        <end position="84"/>
    </location>
</feature>
<dbReference type="Pfam" id="PF07690">
    <property type="entry name" value="MFS_1"/>
    <property type="match status" value="2"/>
</dbReference>
<sequence length="589" mass="64863">MVTLNGTVRCYGLFFVEIMRFFRASSSIGSMVLSLPSATYTVSSFFVLNCLTQFTTHRVLILIGTVFTVAAFILESVSPTIILLGASHSLLGIGLGFMYGPSVVIVGHYFKKYRGSANAFASCGSTVGQFSLAPLISYCISEYGLRGALLLHASILSHCFFFGSLLRPTDFYRRRLSQCEFPSTYDNANAFSLKRNGELPDCDSATNNLISSHSKDEGAKDINGKPSIGNHTNHPKMISVARKIGDRRNTDVCIKFIPVNTDDKSPDISLCGSSRCITETEMPSTRRKSRAFTEYFRKASTGADIGSLSLHIQHRIKPSYFGDSMMGFGSAVSLQDESISSTHARARMNIRKSSILSDDVGHTGFIKEPSKFETMSKSFKMIYKSVDVSLLKQKIYVLFLFGYTFGCCGSGIMHNYFPARAEELGLSRDQGTMILSYSGCADIFARIATSVTADHPKMHRTRFITCVLFINAISCFSIMLFTTYLSFALFTVVYGLCCGVFFALNTTILTDFIGVTKLPQGLSMSYLVFGLCATGVYPLIGRLRDAMGTYEYAFIVNGVLLFISATLFSVESCVKKRDKISQKNDTSNT</sequence>
<keyword evidence="1" id="KW-0812">Transmembrane</keyword>
<dbReference type="InterPro" id="IPR036259">
    <property type="entry name" value="MFS_trans_sf"/>
</dbReference>
<evidence type="ECO:0000313" key="3">
    <source>
        <dbReference type="RefSeq" id="XP_036358556.1"/>
    </source>
</evidence>
<feature type="transmembrane region" description="Helical" evidence="1">
    <location>
        <begin position="395"/>
        <end position="414"/>
    </location>
</feature>
<feature type="transmembrane region" description="Helical" evidence="1">
    <location>
        <begin position="552"/>
        <end position="574"/>
    </location>
</feature>
<feature type="transmembrane region" description="Helical" evidence="1">
    <location>
        <begin position="117"/>
        <end position="137"/>
    </location>
</feature>
<dbReference type="GO" id="GO:0008028">
    <property type="term" value="F:monocarboxylic acid transmembrane transporter activity"/>
    <property type="evidence" value="ECO:0007669"/>
    <property type="project" value="TreeGrafter"/>
</dbReference>
<protein>
    <submittedName>
        <fullName evidence="3">Uncharacterized protein LOC115210540</fullName>
    </submittedName>
</protein>
<feature type="transmembrane region" description="Helical" evidence="1">
    <location>
        <begin position="28"/>
        <end position="48"/>
    </location>
</feature>
<dbReference type="Proteomes" id="UP000515154">
    <property type="component" value="Linkage group LG4"/>
</dbReference>
<feature type="transmembrane region" description="Helical" evidence="1">
    <location>
        <begin position="434"/>
        <end position="451"/>
    </location>
</feature>
<dbReference type="KEGG" id="osn:115210540"/>